<keyword evidence="2" id="KW-0812">Transmembrane</keyword>
<dbReference type="VEuPathDB" id="PlasmoDB:PRCDC_0519000"/>
<feature type="transmembrane region" description="Helical" evidence="2">
    <location>
        <begin position="6"/>
        <end position="26"/>
    </location>
</feature>
<evidence type="ECO:0000313" key="4">
    <source>
        <dbReference type="Proteomes" id="UP000240500"/>
    </source>
</evidence>
<feature type="compositionally biased region" description="Low complexity" evidence="1">
    <location>
        <begin position="209"/>
        <end position="248"/>
    </location>
</feature>
<keyword evidence="2" id="KW-1133">Transmembrane helix</keyword>
<evidence type="ECO:0000256" key="1">
    <source>
        <dbReference type="SAM" id="MobiDB-lite"/>
    </source>
</evidence>
<accession>A0A2P9D784</accession>
<organism evidence="3 4">
    <name type="scientific">Plasmodium reichenowi</name>
    <dbReference type="NCBI Taxonomy" id="5854"/>
    <lineage>
        <taxon>Eukaryota</taxon>
        <taxon>Sar</taxon>
        <taxon>Alveolata</taxon>
        <taxon>Apicomplexa</taxon>
        <taxon>Aconoidasida</taxon>
        <taxon>Haemosporida</taxon>
        <taxon>Plasmodiidae</taxon>
        <taxon>Plasmodium</taxon>
        <taxon>Plasmodium (Laverania)</taxon>
    </lineage>
</organism>
<feature type="region of interest" description="Disordered" evidence="1">
    <location>
        <begin position="207"/>
        <end position="265"/>
    </location>
</feature>
<gene>
    <name evidence="3" type="ORF">PRG01_0519200</name>
</gene>
<evidence type="ECO:0000256" key="2">
    <source>
        <dbReference type="SAM" id="Phobius"/>
    </source>
</evidence>
<keyword evidence="2" id="KW-0472">Membrane</keyword>
<evidence type="ECO:0000313" key="3">
    <source>
        <dbReference type="EMBL" id="SOV76843.1"/>
    </source>
</evidence>
<dbReference type="AlphaFoldDB" id="A0A2P9D784"/>
<dbReference type="VEuPathDB" id="PlasmoDB:PRG01_0519200"/>
<protein>
    <submittedName>
        <fullName evidence="3">Uncharacterized protein</fullName>
    </submittedName>
</protein>
<name>A0A2P9D784_PLARE</name>
<sequence>MYIFPLNNLSVVFVFFICVCISFYNIRIVKGLIQYKKTKISNINYGKGNTFSINKNGGGRVKYSVERRLFFLNKKKIKKNKDNKKDNEGENNSFNDNDSKNKYSWEKKIMEILPINNEMFEYYNNKCKHKYNYTNNDIIEKKSLINNLILPYRKKENFINIFLTHMDKCVLLGTLIHMKNYLYDNVSYDYSQHVRKANKNNNMEKQITKNKNNNNNNNNYYYHNNNNYHNNNYHNNNNNNNHNKYHNNNHNEQHHNDTLNNNNVGNYKEHTLYDKIKNLKDDLKKNNQHMSDSLKVEKYINQQLIKLTQEIIKMRNEKKNEELKGNPNIEWTFFINEKKNPLNCFVYMDVPIGTVMLKPKKVEDKNFLISINALNNIKRNNQEILKNIYFKKFHITFDHIYQNCNLITLIVNKLLDQEYIIKSCTMFSLLSISYFLKDSFYQSFLYLLSSKIIWNPLLYNVWCNIYHTTLPLKLFMIKQTFSYTNVVFNYIVQSIRHKLINLETFLLNSSLKSKIQLHQKEHNTYDNHNFKIATDEIYPDPNDQEEFQYI</sequence>
<reference evidence="3 4" key="1">
    <citation type="submission" date="2016-09" db="EMBL/GenBank/DDBJ databases">
        <authorList>
            <consortium name="Pathogen Informatics"/>
        </authorList>
    </citation>
    <scope>NUCLEOTIDE SEQUENCE [LARGE SCALE GENOMIC DNA]</scope>
</reference>
<dbReference type="EMBL" id="LT969568">
    <property type="protein sequence ID" value="SOV76843.1"/>
    <property type="molecule type" value="Genomic_DNA"/>
</dbReference>
<proteinExistence type="predicted"/>
<dbReference type="Proteomes" id="UP000240500">
    <property type="component" value="Chromosome 5"/>
</dbReference>
<dbReference type="OrthoDB" id="387373at2759"/>